<dbReference type="RefSeq" id="WP_092268151.1">
    <property type="nucleotide sequence ID" value="NZ_FORT01000005.1"/>
</dbReference>
<dbReference type="STRING" id="1884381.SAMN05518846_105267"/>
<organism evidence="2 3">
    <name type="scientific">Brevibacillus centrosporus</name>
    <dbReference type="NCBI Taxonomy" id="54910"/>
    <lineage>
        <taxon>Bacteria</taxon>
        <taxon>Bacillati</taxon>
        <taxon>Bacillota</taxon>
        <taxon>Bacilli</taxon>
        <taxon>Bacillales</taxon>
        <taxon>Paenibacillaceae</taxon>
        <taxon>Brevibacillus</taxon>
    </lineage>
</organism>
<dbReference type="PANTHER" id="PTHR43591">
    <property type="entry name" value="METHYLTRANSFERASE"/>
    <property type="match status" value="1"/>
</dbReference>
<keyword evidence="2" id="KW-0808">Transferase</keyword>
<name>A0A1I3U6J4_9BACL</name>
<proteinExistence type="predicted"/>
<dbReference type="SUPFAM" id="SSF53335">
    <property type="entry name" value="S-adenosyl-L-methionine-dependent methyltransferases"/>
    <property type="match status" value="1"/>
</dbReference>
<dbReference type="EMBL" id="FORT01000005">
    <property type="protein sequence ID" value="SFJ78532.1"/>
    <property type="molecule type" value="Genomic_DNA"/>
</dbReference>
<dbReference type="InterPro" id="IPR029063">
    <property type="entry name" value="SAM-dependent_MTases_sf"/>
</dbReference>
<evidence type="ECO:0000313" key="2">
    <source>
        <dbReference type="EMBL" id="SFJ78532.1"/>
    </source>
</evidence>
<reference evidence="3" key="1">
    <citation type="submission" date="2016-10" db="EMBL/GenBank/DDBJ databases">
        <authorList>
            <person name="Varghese N."/>
            <person name="Submissions S."/>
        </authorList>
    </citation>
    <scope>NUCLEOTIDE SEQUENCE [LARGE SCALE GENOMIC DNA]</scope>
    <source>
        <strain evidence="3">OK042</strain>
    </source>
</reference>
<dbReference type="GO" id="GO:0008757">
    <property type="term" value="F:S-adenosylmethionine-dependent methyltransferase activity"/>
    <property type="evidence" value="ECO:0007669"/>
    <property type="project" value="InterPro"/>
</dbReference>
<dbReference type="AlphaFoldDB" id="A0A1I3U6J4"/>
<dbReference type="Gene3D" id="3.40.50.150">
    <property type="entry name" value="Vaccinia Virus protein VP39"/>
    <property type="match status" value="1"/>
</dbReference>
<dbReference type="Pfam" id="PF08241">
    <property type="entry name" value="Methyltransf_11"/>
    <property type="match status" value="1"/>
</dbReference>
<evidence type="ECO:0000259" key="1">
    <source>
        <dbReference type="Pfam" id="PF08241"/>
    </source>
</evidence>
<keyword evidence="2" id="KW-0489">Methyltransferase</keyword>
<accession>A0A1I3U6J4</accession>
<keyword evidence="2" id="KW-0830">Ubiquinone</keyword>
<dbReference type="InterPro" id="IPR013216">
    <property type="entry name" value="Methyltransf_11"/>
</dbReference>
<protein>
    <submittedName>
        <fullName evidence="2">Ubiquinone/menaquinone biosynthesis C-methylase UbiE</fullName>
    </submittedName>
</protein>
<dbReference type="Proteomes" id="UP000198915">
    <property type="component" value="Unassembled WGS sequence"/>
</dbReference>
<dbReference type="CDD" id="cd02440">
    <property type="entry name" value="AdoMet_MTases"/>
    <property type="match status" value="1"/>
</dbReference>
<sequence>MGMDFHAEENQSSYIGRTADESWRQAMKAIVQPEGKRVIDIGCGGGIYSKAWVEMGAALVIGADFSEVMLKAAWENCHQDPHIKLIRRAAHATGLDSGSMDIVFARALIHHLPELDPFMEEAYRLLAPGGLCIIQDRTMTDVLMPASPTHFRGYFLEKFPQLLAKEAKRRPEDQAVREALQKNGFEQVAATSLWEVRRRYERWEELEQDLLARTGRSILHELSDEELQILVTYIGEKVAHETSIEEQDHWTIWIGIKK</sequence>
<gene>
    <name evidence="2" type="ORF">SAMN05518846_105267</name>
</gene>
<evidence type="ECO:0000313" key="3">
    <source>
        <dbReference type="Proteomes" id="UP000198915"/>
    </source>
</evidence>
<dbReference type="GO" id="GO:0032259">
    <property type="term" value="P:methylation"/>
    <property type="evidence" value="ECO:0007669"/>
    <property type="project" value="UniProtKB-KW"/>
</dbReference>
<feature type="domain" description="Methyltransferase type 11" evidence="1">
    <location>
        <begin position="39"/>
        <end position="134"/>
    </location>
</feature>
<keyword evidence="3" id="KW-1185">Reference proteome</keyword>
<dbReference type="PANTHER" id="PTHR43591:SF24">
    <property type="entry name" value="2-METHOXY-6-POLYPRENYL-1,4-BENZOQUINOL METHYLASE, MITOCHONDRIAL"/>
    <property type="match status" value="1"/>
</dbReference>